<sequence>MEFDNDNIKVNNYPALSKSEVKNVLTRCQQLVKTSNKFQDSIQNLAESWQELTEDLDKLLNLKEMYFISNILNSDKDSKFIISENRFYSNKIREMNDFLSDEYIEPIRSKTEELQKKVSNKKVEKALKHDSKNRKNSNTDLMVQKSIFNNNYEIFQCIITSSNKLINYVDRLFLKPQVANVSKRRDSINQLQHKMSFSNHYSPSEMKAIYNNNIKNQNINHKPYNLNNSFSFNPNSPFQNGAKFNKSFSASPNTKYEEINDENNNNNNNMNPRDSNGPLSSLNKELNFEISEIPNIKNGIREGDDIIASIGSPKFNNDLPHHPMNEAYKFVKKQQQTIGHNRSHSVGADPFNNSSLMTQEKCLNLINGSPIPKSNSISLGSPFNNPPNTTNIDSSSKIPSLTSIVNTPPVVSTSISTTISTSISTSESESGSSTTTEITRSKSQPLSHTSNILNMLNNENENNEKFHRKTSTPELKSYIASSNIQNISSLNISEIENIQNNNKVMGGEKSYCENESFSISQSTIKFEHQRKNSDSIFDNEISFNNEEENIIPVEENSEIKRMDMSDGIDDMSINDNVITYKNESEKKTDNNNTNNMNNMNNINNINNTNIEDGEEIVYEEEIIVIEEKENIIEDTSSINNNINNNNINNNINKIIKKNSSRNKRNEIKIETDIEVKSIKSTASKDDDKTPTYPRKEELPLSHSPVKSSKSVKINSKHPNNVHHYSDINKTDLNIDIKKLNENKSNVKRSKSINIFKSHERSRSLTDMKFDKKHILGIIFNKKDSNSSKKSQNSPTVPSKMSPFPIIKKSNSTANSDTKSVRSNSSNKSSEGNGNVKEKESNGFRIPDFNFNNFIKSNSPIVNRKLQRRHSISISSPEKASFDHDQVYYNNNNNNNNNINKNELNRNPVPIDKDNEKISLEEIQASLFNVSSISNPTMKGNNDKQSDGSQSPNISNTSSQLRRERIMIGIQKSPSSSHKSGSSSINNDKSIKKENLNLQLNHFSDTPNLQNAINNILNKELPEIKVSSDEKQNNNTDNNDNNNDNVNKNNNNNSLEESQDIMNLENLPIYNSADIENIPIYTESEIDIKEDSNGHLKVNTNTNTTQEDDTSTSKSYDKTNGSIMSLINKNWKLLSEDYVDINNNINNNKNKNNKNNNIKKPEIQSSTEYLNVHNNMDEISPILPPLSKSLNINMVNAFATVENEFLEKKQQKVKDEFGIKNMNQQYIQCMDNLGNPFLNPDMNGLEISENEAYKGKATICSPSIEVESIIGSILDVEDEGDEEEEYNDDDEAFEKQMENINIIPETIKKDKNDNLNNKNTNKNSLNNNNNNNNDDSNKENIIHNTNNNIGNQFLRSNKNSDLKNSKNNVVASVTSFRKYSLPTSNLNKVPSEEGKYLQRSKSNNKYTPLESLTPLSSNLSKNNNSESSNTNNSNTTKSYHKNKKYERIIAVHDYKGRDNREMSLEKGDVLIVKQRKGTWIYGVKESNIFKLDLITNQQIKFEHREHGWVPSTYIKPYNTNSS</sequence>
<feature type="compositionally biased region" description="Low complexity" evidence="3">
    <location>
        <begin position="1032"/>
        <end position="1052"/>
    </location>
</feature>
<feature type="compositionally biased region" description="Polar residues" evidence="3">
    <location>
        <begin position="808"/>
        <end position="817"/>
    </location>
</feature>
<dbReference type="Gene3D" id="2.30.30.40">
    <property type="entry name" value="SH3 Domains"/>
    <property type="match status" value="1"/>
</dbReference>
<protein>
    <recommendedName>
        <fullName evidence="4">SH3 domain-containing protein</fullName>
    </recommendedName>
</protein>
<dbReference type="PROSITE" id="PS50002">
    <property type="entry name" value="SH3"/>
    <property type="match status" value="1"/>
</dbReference>
<dbReference type="OrthoDB" id="73680at2759"/>
<evidence type="ECO:0000256" key="1">
    <source>
        <dbReference type="ARBA" id="ARBA00022443"/>
    </source>
</evidence>
<evidence type="ECO:0000313" key="5">
    <source>
        <dbReference type="EMBL" id="ORX80057.1"/>
    </source>
</evidence>
<feature type="region of interest" description="Disordered" evidence="3">
    <location>
        <begin position="1381"/>
        <end position="1440"/>
    </location>
</feature>
<reference evidence="5 6" key="2">
    <citation type="submission" date="2016-08" db="EMBL/GenBank/DDBJ databases">
        <title>Pervasive Adenine N6-methylation of Active Genes in Fungi.</title>
        <authorList>
            <consortium name="DOE Joint Genome Institute"/>
            <person name="Mondo S.J."/>
            <person name="Dannebaum R.O."/>
            <person name="Kuo R.C."/>
            <person name="Labutti K."/>
            <person name="Haridas S."/>
            <person name="Kuo A."/>
            <person name="Salamov A."/>
            <person name="Ahrendt S.R."/>
            <person name="Lipzen A."/>
            <person name="Sullivan W."/>
            <person name="Andreopoulos W.B."/>
            <person name="Clum A."/>
            <person name="Lindquist E."/>
            <person name="Daum C."/>
            <person name="Ramamoorthy G.K."/>
            <person name="Gryganskyi A."/>
            <person name="Culley D."/>
            <person name="Magnuson J.K."/>
            <person name="James T.Y."/>
            <person name="O'Malley M.A."/>
            <person name="Stajich J.E."/>
            <person name="Spatafora J.W."/>
            <person name="Visel A."/>
            <person name="Grigoriev I.V."/>
        </authorList>
    </citation>
    <scope>NUCLEOTIDE SEQUENCE [LARGE SCALE GENOMIC DNA]</scope>
    <source>
        <strain evidence="5 6">S4</strain>
    </source>
</reference>
<feature type="compositionally biased region" description="Low complexity" evidence="3">
    <location>
        <begin position="700"/>
        <end position="717"/>
    </location>
</feature>
<evidence type="ECO:0000256" key="3">
    <source>
        <dbReference type="SAM" id="MobiDB-lite"/>
    </source>
</evidence>
<feature type="region of interest" description="Disordered" evidence="3">
    <location>
        <begin position="781"/>
        <end position="842"/>
    </location>
</feature>
<comment type="caution">
    <text evidence="5">The sequence shown here is derived from an EMBL/GenBank/DDBJ whole genome shotgun (WGS) entry which is preliminary data.</text>
</comment>
<feature type="region of interest" description="Disordered" evidence="3">
    <location>
        <begin position="930"/>
        <end position="959"/>
    </location>
</feature>
<evidence type="ECO:0000256" key="2">
    <source>
        <dbReference type="PROSITE-ProRule" id="PRU00192"/>
    </source>
</evidence>
<dbReference type="SUPFAM" id="SSF50044">
    <property type="entry name" value="SH3-domain"/>
    <property type="match status" value="1"/>
</dbReference>
<dbReference type="Pfam" id="PF07653">
    <property type="entry name" value="SH3_2"/>
    <property type="match status" value="1"/>
</dbReference>
<feature type="region of interest" description="Disordered" evidence="3">
    <location>
        <begin position="681"/>
        <end position="726"/>
    </location>
</feature>
<feature type="compositionally biased region" description="Low complexity" evidence="3">
    <location>
        <begin position="820"/>
        <end position="834"/>
    </location>
</feature>
<feature type="compositionally biased region" description="Low complexity" evidence="3">
    <location>
        <begin position="419"/>
        <end position="438"/>
    </location>
</feature>
<reference evidence="5 6" key="1">
    <citation type="submission" date="2016-08" db="EMBL/GenBank/DDBJ databases">
        <title>A Parts List for Fungal Cellulosomes Revealed by Comparative Genomics.</title>
        <authorList>
            <consortium name="DOE Joint Genome Institute"/>
            <person name="Haitjema C.H."/>
            <person name="Gilmore S.P."/>
            <person name="Henske J.K."/>
            <person name="Solomon K.V."/>
            <person name="De Groot R."/>
            <person name="Kuo A."/>
            <person name="Mondo S.J."/>
            <person name="Salamov A.A."/>
            <person name="Labutti K."/>
            <person name="Zhao Z."/>
            <person name="Chiniquy J."/>
            <person name="Barry K."/>
            <person name="Brewer H.M."/>
            <person name="Purvine S.O."/>
            <person name="Wright A.T."/>
            <person name="Boxma B."/>
            <person name="Van Alen T."/>
            <person name="Hackstein J.H."/>
            <person name="Baker S.E."/>
            <person name="Grigoriev I.V."/>
            <person name="O'Malley M.A."/>
        </authorList>
    </citation>
    <scope>NUCLEOTIDE SEQUENCE [LARGE SCALE GENOMIC DNA]</scope>
    <source>
        <strain evidence="5 6">S4</strain>
    </source>
</reference>
<organism evidence="5 6">
    <name type="scientific">Anaeromyces robustus</name>
    <dbReference type="NCBI Taxonomy" id="1754192"/>
    <lineage>
        <taxon>Eukaryota</taxon>
        <taxon>Fungi</taxon>
        <taxon>Fungi incertae sedis</taxon>
        <taxon>Chytridiomycota</taxon>
        <taxon>Chytridiomycota incertae sedis</taxon>
        <taxon>Neocallimastigomycetes</taxon>
        <taxon>Neocallimastigales</taxon>
        <taxon>Neocallimastigaceae</taxon>
        <taxon>Anaeromyces</taxon>
    </lineage>
</organism>
<feature type="compositionally biased region" description="Low complexity" evidence="3">
    <location>
        <begin position="1313"/>
        <end position="1333"/>
    </location>
</feature>
<feature type="compositionally biased region" description="Polar residues" evidence="3">
    <location>
        <begin position="272"/>
        <end position="282"/>
    </location>
</feature>
<feature type="domain" description="SH3" evidence="4">
    <location>
        <begin position="1442"/>
        <end position="1518"/>
    </location>
</feature>
<feature type="region of interest" description="Disordered" evidence="3">
    <location>
        <begin position="241"/>
        <end position="282"/>
    </location>
</feature>
<accession>A0A1Y1X2N2</accession>
<feature type="region of interest" description="Disordered" evidence="3">
    <location>
        <begin position="1091"/>
        <end position="1115"/>
    </location>
</feature>
<gene>
    <name evidence="5" type="ORF">BCR32DRAFT_294038</name>
</gene>
<feature type="compositionally biased region" description="Polar residues" evidence="3">
    <location>
        <begin position="930"/>
        <end position="939"/>
    </location>
</feature>
<keyword evidence="6" id="KW-1185">Reference proteome</keyword>
<dbReference type="EMBL" id="MCFG01000156">
    <property type="protein sequence ID" value="ORX80057.1"/>
    <property type="molecule type" value="Genomic_DNA"/>
</dbReference>
<dbReference type="InterPro" id="IPR001452">
    <property type="entry name" value="SH3_domain"/>
</dbReference>
<feature type="compositionally biased region" description="Low complexity" evidence="3">
    <location>
        <begin position="1410"/>
        <end position="1436"/>
    </location>
</feature>
<feature type="region of interest" description="Disordered" evidence="3">
    <location>
        <begin position="419"/>
        <end position="449"/>
    </location>
</feature>
<evidence type="ECO:0000259" key="4">
    <source>
        <dbReference type="PROSITE" id="PS50002"/>
    </source>
</evidence>
<feature type="compositionally biased region" description="Polar residues" evidence="3">
    <location>
        <begin position="946"/>
        <end position="959"/>
    </location>
</feature>
<dbReference type="Proteomes" id="UP000193944">
    <property type="component" value="Unassembled WGS sequence"/>
</dbReference>
<feature type="region of interest" description="Disordered" evidence="3">
    <location>
        <begin position="1304"/>
        <end position="1364"/>
    </location>
</feature>
<feature type="compositionally biased region" description="Basic and acidic residues" evidence="3">
    <location>
        <begin position="681"/>
        <end position="699"/>
    </location>
</feature>
<feature type="compositionally biased region" description="Low complexity" evidence="3">
    <location>
        <begin position="1341"/>
        <end position="1356"/>
    </location>
</feature>
<feature type="compositionally biased region" description="Low complexity" evidence="3">
    <location>
        <begin position="889"/>
        <end position="906"/>
    </location>
</feature>
<name>A0A1Y1X2N2_9FUNG</name>
<dbReference type="InterPro" id="IPR036028">
    <property type="entry name" value="SH3-like_dom_sf"/>
</dbReference>
<feature type="compositionally biased region" description="Low complexity" evidence="3">
    <location>
        <begin position="262"/>
        <end position="271"/>
    </location>
</feature>
<keyword evidence="1 2" id="KW-0728">SH3 domain</keyword>
<feature type="region of interest" description="Disordered" evidence="3">
    <location>
        <begin position="1026"/>
        <end position="1053"/>
    </location>
</feature>
<dbReference type="SMART" id="SM00326">
    <property type="entry name" value="SH3"/>
    <property type="match status" value="1"/>
</dbReference>
<evidence type="ECO:0000313" key="6">
    <source>
        <dbReference type="Proteomes" id="UP000193944"/>
    </source>
</evidence>
<feature type="region of interest" description="Disordered" evidence="3">
    <location>
        <begin position="889"/>
        <end position="911"/>
    </location>
</feature>
<proteinExistence type="predicted"/>